<comment type="caution">
    <text evidence="1">The sequence shown here is derived from an EMBL/GenBank/DDBJ whole genome shotgun (WGS) entry which is preliminary data.</text>
</comment>
<keyword evidence="2" id="KW-1185">Reference proteome</keyword>
<reference evidence="1 2" key="1">
    <citation type="journal article" date="2021" name="J. Hered.">
        <title>A chromosome-level genome assembly of the parasitoid wasp, Cotesia glomerata (Hymenoptera: Braconidae).</title>
        <authorList>
            <person name="Pinto B.J."/>
            <person name="Weis J.J."/>
            <person name="Gamble T."/>
            <person name="Ode P.J."/>
            <person name="Paul R."/>
            <person name="Zaspel J.M."/>
        </authorList>
    </citation>
    <scope>NUCLEOTIDE SEQUENCE [LARGE SCALE GENOMIC DNA]</scope>
    <source>
        <strain evidence="1">CgM1</strain>
    </source>
</reference>
<organism evidence="1 2">
    <name type="scientific">Cotesia glomerata</name>
    <name type="common">Lepidopteran parasitic wasp</name>
    <name type="synonym">Apanteles glomeratus</name>
    <dbReference type="NCBI Taxonomy" id="32391"/>
    <lineage>
        <taxon>Eukaryota</taxon>
        <taxon>Metazoa</taxon>
        <taxon>Ecdysozoa</taxon>
        <taxon>Arthropoda</taxon>
        <taxon>Hexapoda</taxon>
        <taxon>Insecta</taxon>
        <taxon>Pterygota</taxon>
        <taxon>Neoptera</taxon>
        <taxon>Endopterygota</taxon>
        <taxon>Hymenoptera</taxon>
        <taxon>Apocrita</taxon>
        <taxon>Ichneumonoidea</taxon>
        <taxon>Braconidae</taxon>
        <taxon>Microgastrinae</taxon>
        <taxon>Cotesia</taxon>
    </lineage>
</organism>
<protein>
    <submittedName>
        <fullName evidence="1">Uncharacterized protein</fullName>
    </submittedName>
</protein>
<evidence type="ECO:0000313" key="2">
    <source>
        <dbReference type="Proteomes" id="UP000826195"/>
    </source>
</evidence>
<dbReference type="AlphaFoldDB" id="A0AAV7J0Y9"/>
<sequence length="118" mass="13782">MESKINLRDYTIPAIEERIKELLKRRVNRTDGIPVERAKEKLAKYKEYRKERQDSLGTVHRHVLEVVAFILDTDVASLEEGLLDKEEYLDVFQEFFTQGGRRAVIIHYQPMSPPPVGI</sequence>
<accession>A0AAV7J0Y9</accession>
<name>A0AAV7J0Y9_COTGL</name>
<gene>
    <name evidence="1" type="ORF">KQX54_000522</name>
</gene>
<dbReference type="Proteomes" id="UP000826195">
    <property type="component" value="Unassembled WGS sequence"/>
</dbReference>
<evidence type="ECO:0000313" key="1">
    <source>
        <dbReference type="EMBL" id="KAH0562667.1"/>
    </source>
</evidence>
<proteinExistence type="predicted"/>
<dbReference type="EMBL" id="JAHXZJ010000036">
    <property type="protein sequence ID" value="KAH0562667.1"/>
    <property type="molecule type" value="Genomic_DNA"/>
</dbReference>